<dbReference type="InterPro" id="IPR047651">
    <property type="entry name" value="ABC2_perm_RbbA"/>
</dbReference>
<dbReference type="Gene3D" id="3.40.50.300">
    <property type="entry name" value="P-loop containing nucleotide triphosphate hydrolases"/>
    <property type="match status" value="2"/>
</dbReference>
<keyword evidence="2 7" id="KW-0812">Transmembrane</keyword>
<feature type="domain" description="ABC transporter" evidence="8">
    <location>
        <begin position="271"/>
        <end position="501"/>
    </location>
</feature>
<feature type="transmembrane region" description="Helical" evidence="7">
    <location>
        <begin position="712"/>
        <end position="737"/>
    </location>
</feature>
<feature type="transmembrane region" description="Helical" evidence="7">
    <location>
        <begin position="766"/>
        <end position="787"/>
    </location>
</feature>
<dbReference type="CDD" id="cd03230">
    <property type="entry name" value="ABC_DR_subfamily_A"/>
    <property type="match status" value="1"/>
</dbReference>
<keyword evidence="5 7" id="KW-1133">Transmembrane helix</keyword>
<evidence type="ECO:0000259" key="8">
    <source>
        <dbReference type="PROSITE" id="PS50893"/>
    </source>
</evidence>
<gene>
    <name evidence="10" type="ORF">CHU95_07005</name>
</gene>
<feature type="domain" description="ABC transporter" evidence="8">
    <location>
        <begin position="8"/>
        <end position="243"/>
    </location>
</feature>
<proteinExistence type="predicted"/>
<dbReference type="PANTHER" id="PTHR43038:SF4">
    <property type="entry name" value="RIBOSOME-ASSOCIATED ATPASE"/>
    <property type="match status" value="1"/>
</dbReference>
<dbReference type="PANTHER" id="PTHR43038">
    <property type="entry name" value="ATP-BINDING CASSETTE, SUB-FAMILY H, MEMBER 1"/>
    <property type="match status" value="1"/>
</dbReference>
<comment type="subcellular location">
    <subcellularLocation>
        <location evidence="1">Membrane</location>
        <topology evidence="1">Multi-pass membrane protein</topology>
    </subcellularLocation>
</comment>
<dbReference type="Pfam" id="PF12698">
    <property type="entry name" value="ABC2_membrane_3"/>
    <property type="match status" value="1"/>
</dbReference>
<dbReference type="SMART" id="SM00382">
    <property type="entry name" value="AAA"/>
    <property type="match status" value="2"/>
</dbReference>
<accession>A0A255Z398</accession>
<evidence type="ECO:0000256" key="1">
    <source>
        <dbReference type="ARBA" id="ARBA00004141"/>
    </source>
</evidence>
<dbReference type="Proteomes" id="UP000216998">
    <property type="component" value="Unassembled WGS sequence"/>
</dbReference>
<keyword evidence="11" id="KW-1185">Reference proteome</keyword>
<feature type="transmembrane region" description="Helical" evidence="7">
    <location>
        <begin position="793"/>
        <end position="815"/>
    </location>
</feature>
<feature type="domain" description="ABC transmembrane type-2" evidence="9">
    <location>
        <begin position="677"/>
        <end position="907"/>
    </location>
</feature>
<dbReference type="InterPro" id="IPR047817">
    <property type="entry name" value="ABC2_TM_bact-type"/>
</dbReference>
<evidence type="ECO:0000313" key="11">
    <source>
        <dbReference type="Proteomes" id="UP000216998"/>
    </source>
</evidence>
<dbReference type="InterPro" id="IPR013525">
    <property type="entry name" value="ABC2_TM"/>
</dbReference>
<keyword evidence="6 7" id="KW-0472">Membrane</keyword>
<evidence type="ECO:0000256" key="4">
    <source>
        <dbReference type="ARBA" id="ARBA00022840"/>
    </source>
</evidence>
<evidence type="ECO:0000256" key="6">
    <source>
        <dbReference type="ARBA" id="ARBA00023136"/>
    </source>
</evidence>
<dbReference type="AlphaFoldDB" id="A0A255Z398"/>
<feature type="transmembrane region" description="Helical" evidence="7">
    <location>
        <begin position="557"/>
        <end position="577"/>
    </location>
</feature>
<keyword evidence="3" id="KW-0547">Nucleotide-binding</keyword>
<dbReference type="InterPro" id="IPR017871">
    <property type="entry name" value="ABC_transporter-like_CS"/>
</dbReference>
<dbReference type="GO" id="GO:0140359">
    <property type="term" value="F:ABC-type transporter activity"/>
    <property type="evidence" value="ECO:0007669"/>
    <property type="project" value="InterPro"/>
</dbReference>
<name>A0A255Z398_9PROT</name>
<dbReference type="PROSITE" id="PS50893">
    <property type="entry name" value="ABC_TRANSPORTER_2"/>
    <property type="match status" value="2"/>
</dbReference>
<evidence type="ECO:0000259" key="9">
    <source>
        <dbReference type="PROSITE" id="PS51012"/>
    </source>
</evidence>
<feature type="transmembrane region" description="Helical" evidence="7">
    <location>
        <begin position="822"/>
        <end position="843"/>
    </location>
</feature>
<organism evidence="10 11">
    <name type="scientific">Niveispirillum lacus</name>
    <dbReference type="NCBI Taxonomy" id="1981099"/>
    <lineage>
        <taxon>Bacteria</taxon>
        <taxon>Pseudomonadati</taxon>
        <taxon>Pseudomonadota</taxon>
        <taxon>Alphaproteobacteria</taxon>
        <taxon>Rhodospirillales</taxon>
        <taxon>Azospirillaceae</taxon>
        <taxon>Niveispirillum</taxon>
    </lineage>
</organism>
<keyword evidence="4 10" id="KW-0067">ATP-binding</keyword>
<dbReference type="NCBIfam" id="NF033858">
    <property type="entry name" value="ABC2_perm_RbbA"/>
    <property type="match status" value="1"/>
</dbReference>
<dbReference type="SUPFAM" id="SSF52540">
    <property type="entry name" value="P-loop containing nucleoside triphosphate hydrolases"/>
    <property type="match status" value="2"/>
</dbReference>
<dbReference type="InterPro" id="IPR027417">
    <property type="entry name" value="P-loop_NTPase"/>
</dbReference>
<reference evidence="10 11" key="1">
    <citation type="submission" date="2017-07" db="EMBL/GenBank/DDBJ databases">
        <title>Niveispirillum cyanobacteriorum sp. nov., isolated from cyanobacterial aggregates in a eutrophic lake.</title>
        <authorList>
            <person name="Cai H."/>
        </authorList>
    </citation>
    <scope>NUCLEOTIDE SEQUENCE [LARGE SCALE GENOMIC DNA]</scope>
    <source>
        <strain evidence="11">TH1-14</strain>
    </source>
</reference>
<dbReference type="EMBL" id="NOXU01000024">
    <property type="protein sequence ID" value="OYQ35993.1"/>
    <property type="molecule type" value="Genomic_DNA"/>
</dbReference>
<sequence length="909" mass="98016">MPATDPAITLSGVHHAYGEKQALAGVGLTIPTGVSVAIIGPDGVGKSTLLGLIAGVRKLQTGRVWVLGGQMDDAGHRDIVSPRIAYMPQGLGRNLYPTLSVTENIDFFGRLYGQTPTERAARIGRLLKATGLDPFPDRAAGKLSGGMKQKLSLCCALIHDPDLLILDEPTTGVDPLSRRQFWTLIDAIRAERPGMTLLVATAYMDEAARFDHLVAMDQGRILAAGPQDAMLAQAGAATPEQAYAVLQAGGRTRPTPLTMPDFVHRDGPDAIMADGLTRRFGDFTAVDKVSFCIRRGEIFGFLGSNGCGKTTTMKMLTGLLPATSGTATLLGQPIGKADLETRLRVGYMSQSFSLYEELSVRANLELHARLYRLAADRVAAVTTQALADFGLSEVADALPPALPLGIRQRLQLAAACLHRPEILILDEPTSGVDPGARDLFWRYLGALSRRDGVTIFVSTHFMNEAERCDRISLMHAGRVLAVGTPAELRDGQGAATLEDAFVMVLKQAGGIREEPPPAATLDHKPATRDARGGVSTSLARIWAFARREMVEVLRDRVRLTFALFGPLILLLTFGYGITFDVEALPFAVYDQDQSLESRQLVENLTGSRYFQERAPVTSDSAIEHRLKTGELRLVISIPPAFGRDLMQGRRPELAVYLDGAMPFRAETAHGYVQGIALAYIQDLTQRSRAPDTAAVTVRIEPRFRYNQPFRSAAAILPGVIMVLLIMIPPMLTAIGVVREREIGSIANLYASPASVGEFLIGKQAPYILIGFASFLIMLIVTWLLFAVPVKGSLAALCLGVVLYIVAGTGLGLLISTFVRTQVAAIALTAILCTVPAVNFSGFLYPAATLEGGARLFGLSFPSLWFQTISLGSFAKARGFAAFHLEFTMLALFALLFLGAACLLLNKQED</sequence>
<dbReference type="Gene3D" id="3.40.1710.10">
    <property type="entry name" value="abc type-2 transporter like domain"/>
    <property type="match status" value="1"/>
</dbReference>
<protein>
    <submittedName>
        <fullName evidence="10">Multidrug ABC transporter ATP-binding protein</fullName>
    </submittedName>
</protein>
<dbReference type="GO" id="GO:0005524">
    <property type="term" value="F:ATP binding"/>
    <property type="evidence" value="ECO:0007669"/>
    <property type="project" value="UniProtKB-KW"/>
</dbReference>
<dbReference type="RefSeq" id="WP_094455084.1">
    <property type="nucleotide sequence ID" value="NZ_NOXU01000024.1"/>
</dbReference>
<evidence type="ECO:0000256" key="3">
    <source>
        <dbReference type="ARBA" id="ARBA00022741"/>
    </source>
</evidence>
<dbReference type="GO" id="GO:0016887">
    <property type="term" value="F:ATP hydrolysis activity"/>
    <property type="evidence" value="ECO:0007669"/>
    <property type="project" value="InterPro"/>
</dbReference>
<evidence type="ECO:0000256" key="7">
    <source>
        <dbReference type="SAM" id="Phobius"/>
    </source>
</evidence>
<feature type="transmembrane region" description="Helical" evidence="7">
    <location>
        <begin position="886"/>
        <end position="905"/>
    </location>
</feature>
<evidence type="ECO:0000256" key="2">
    <source>
        <dbReference type="ARBA" id="ARBA00022692"/>
    </source>
</evidence>
<feature type="transmembrane region" description="Helical" evidence="7">
    <location>
        <begin position="855"/>
        <end position="874"/>
    </location>
</feature>
<dbReference type="InterPro" id="IPR003439">
    <property type="entry name" value="ABC_transporter-like_ATP-bd"/>
</dbReference>
<comment type="caution">
    <text evidence="10">The sequence shown here is derived from an EMBL/GenBank/DDBJ whole genome shotgun (WGS) entry which is preliminary data.</text>
</comment>
<dbReference type="PROSITE" id="PS51012">
    <property type="entry name" value="ABC_TM2"/>
    <property type="match status" value="1"/>
</dbReference>
<dbReference type="Pfam" id="PF00005">
    <property type="entry name" value="ABC_tran"/>
    <property type="match status" value="2"/>
</dbReference>
<evidence type="ECO:0000313" key="10">
    <source>
        <dbReference type="EMBL" id="OYQ35993.1"/>
    </source>
</evidence>
<dbReference type="InterPro" id="IPR003593">
    <property type="entry name" value="AAA+_ATPase"/>
</dbReference>
<dbReference type="OrthoDB" id="9805029at2"/>
<dbReference type="GO" id="GO:0016020">
    <property type="term" value="C:membrane"/>
    <property type="evidence" value="ECO:0007669"/>
    <property type="project" value="UniProtKB-SubCell"/>
</dbReference>
<dbReference type="PROSITE" id="PS00211">
    <property type="entry name" value="ABC_TRANSPORTER_1"/>
    <property type="match status" value="1"/>
</dbReference>
<evidence type="ECO:0000256" key="5">
    <source>
        <dbReference type="ARBA" id="ARBA00022989"/>
    </source>
</evidence>